<organism evidence="2 3">
    <name type="scientific">candidate division WWE3 bacterium CG_4_8_14_3_um_filter_42_11</name>
    <dbReference type="NCBI Taxonomy" id="1975076"/>
    <lineage>
        <taxon>Bacteria</taxon>
        <taxon>Katanobacteria</taxon>
    </lineage>
</organism>
<proteinExistence type="predicted"/>
<dbReference type="InterPro" id="IPR011335">
    <property type="entry name" value="Restrct_endonuc-II-like"/>
</dbReference>
<dbReference type="AlphaFoldDB" id="A0A2M8G6K9"/>
<protein>
    <recommendedName>
        <fullName evidence="1">DUF559 domain-containing protein</fullName>
    </recommendedName>
</protein>
<feature type="domain" description="DUF559" evidence="1">
    <location>
        <begin position="16"/>
        <end position="120"/>
    </location>
</feature>
<dbReference type="PANTHER" id="PTHR38590">
    <property type="entry name" value="BLL0828 PROTEIN"/>
    <property type="match status" value="1"/>
</dbReference>
<dbReference type="Gene3D" id="3.40.960.10">
    <property type="entry name" value="VSR Endonuclease"/>
    <property type="match status" value="1"/>
</dbReference>
<dbReference type="Pfam" id="PF04480">
    <property type="entry name" value="DUF559"/>
    <property type="match status" value="1"/>
</dbReference>
<dbReference type="CDD" id="cd01038">
    <property type="entry name" value="Endonuclease_DUF559"/>
    <property type="match status" value="1"/>
</dbReference>
<dbReference type="InterPro" id="IPR047216">
    <property type="entry name" value="Endonuclease_DUF559_bact"/>
</dbReference>
<comment type="caution">
    <text evidence="2">The sequence shown here is derived from an EMBL/GenBank/DDBJ whole genome shotgun (WGS) entry which is preliminary data.</text>
</comment>
<name>A0A2M8G6K9_UNCKA</name>
<dbReference type="Proteomes" id="UP000229438">
    <property type="component" value="Unassembled WGS sequence"/>
</dbReference>
<evidence type="ECO:0000259" key="1">
    <source>
        <dbReference type="Pfam" id="PF04480"/>
    </source>
</evidence>
<dbReference type="PANTHER" id="PTHR38590:SF1">
    <property type="entry name" value="BLL0828 PROTEIN"/>
    <property type="match status" value="1"/>
</dbReference>
<evidence type="ECO:0000313" key="2">
    <source>
        <dbReference type="EMBL" id="PJC68668.1"/>
    </source>
</evidence>
<evidence type="ECO:0000313" key="3">
    <source>
        <dbReference type="Proteomes" id="UP000229438"/>
    </source>
</evidence>
<sequence>MTAPQKKFLHTKDHLEFVKSLRKSQTDAERFLWKYLRNRRFRGLKFRRQFPIGRYILDFFCVEKRLAIELDGGQHSRDTVLKKDKTRGEFLQRFNITVIRFWDNDVLTNLDGVLQRLEKKISKKANDLTPPSPERRGEIKASLYFSFKAGD</sequence>
<dbReference type="EMBL" id="PFQS01000071">
    <property type="protein sequence ID" value="PJC68668.1"/>
    <property type="molecule type" value="Genomic_DNA"/>
</dbReference>
<gene>
    <name evidence="2" type="ORF">CO015_03190</name>
</gene>
<reference evidence="3" key="1">
    <citation type="submission" date="2017-09" db="EMBL/GenBank/DDBJ databases">
        <title>Depth-based differentiation of microbial function through sediment-hosted aquifers and enrichment of novel symbionts in the deep terrestrial subsurface.</title>
        <authorList>
            <person name="Probst A.J."/>
            <person name="Ladd B."/>
            <person name="Jarett J.K."/>
            <person name="Geller-Mcgrath D.E."/>
            <person name="Sieber C.M.K."/>
            <person name="Emerson J.B."/>
            <person name="Anantharaman K."/>
            <person name="Thomas B.C."/>
            <person name="Malmstrom R."/>
            <person name="Stieglmeier M."/>
            <person name="Klingl A."/>
            <person name="Woyke T."/>
            <person name="Ryan C.M."/>
            <person name="Banfield J.F."/>
        </authorList>
    </citation>
    <scope>NUCLEOTIDE SEQUENCE [LARGE SCALE GENOMIC DNA]</scope>
</reference>
<dbReference type="SUPFAM" id="SSF52980">
    <property type="entry name" value="Restriction endonuclease-like"/>
    <property type="match status" value="1"/>
</dbReference>
<dbReference type="InterPro" id="IPR007569">
    <property type="entry name" value="DUF559"/>
</dbReference>
<accession>A0A2M8G6K9</accession>